<dbReference type="SUPFAM" id="SSF50475">
    <property type="entry name" value="FMN-binding split barrel"/>
    <property type="match status" value="1"/>
</dbReference>
<dbReference type="AlphaFoldDB" id="A0A2U3LCI3"/>
<reference evidence="2" key="1">
    <citation type="submission" date="2018-02" db="EMBL/GenBank/DDBJ databases">
        <authorList>
            <person name="Hausmann B."/>
        </authorList>
    </citation>
    <scope>NUCLEOTIDE SEQUENCE [LARGE SCALE GENOMIC DNA]</scope>
    <source>
        <strain evidence="2">Peat soil MAG SbF1</strain>
    </source>
</reference>
<dbReference type="Pfam" id="PF12900">
    <property type="entry name" value="Pyridox_ox_2"/>
    <property type="match status" value="1"/>
</dbReference>
<dbReference type="InterPro" id="IPR012349">
    <property type="entry name" value="Split_barrel_FMN-bd"/>
</dbReference>
<name>A0A2U3LCI3_9FIRM</name>
<sequence length="152" mass="17401">MRRKDKEITEQKELDEIIKKAQVCRLAVSYEAMAYIIPMSFGYAERVLYFHSAQEGLKLLILRENPKACFEMEIDTQVVPSEHGCDWTMQYQSVIGFGEVEFIEELEGKREAMKIIMQQYTDAAKPIEDAGLSGVTLFKLNISNMTGKKSGY</sequence>
<dbReference type="OrthoDB" id="9794935at2"/>
<dbReference type="InterPro" id="IPR024747">
    <property type="entry name" value="Pyridox_Oxase-rel"/>
</dbReference>
<dbReference type="PANTHER" id="PTHR34071:SF2">
    <property type="entry name" value="FLAVIN-NUCLEOTIDE-BINDING PROTEIN"/>
    <property type="match status" value="1"/>
</dbReference>
<accession>A0A2U3LCI3</accession>
<dbReference type="Gene3D" id="2.30.110.10">
    <property type="entry name" value="Electron Transport, Fmn-binding Protein, Chain A"/>
    <property type="match status" value="1"/>
</dbReference>
<evidence type="ECO:0000313" key="2">
    <source>
        <dbReference type="Proteomes" id="UP000238916"/>
    </source>
</evidence>
<dbReference type="PANTHER" id="PTHR34071">
    <property type="entry name" value="5-NITROIMIDAZOLE ANTIBIOTICS RESISTANCE PROTEIN, NIMA-FAMILY-RELATED PROTEIN-RELATED"/>
    <property type="match status" value="1"/>
</dbReference>
<protein>
    <submittedName>
        <fullName evidence="1">Putative flavin-nucleotide-binding protein</fullName>
    </submittedName>
</protein>
<gene>
    <name evidence="1" type="ORF">SBF1_460003</name>
</gene>
<proteinExistence type="predicted"/>
<dbReference type="Proteomes" id="UP000238916">
    <property type="component" value="Unassembled WGS sequence"/>
</dbReference>
<organism evidence="1 2">
    <name type="scientific">Candidatus Desulfosporosinus infrequens</name>
    <dbReference type="NCBI Taxonomy" id="2043169"/>
    <lineage>
        <taxon>Bacteria</taxon>
        <taxon>Bacillati</taxon>
        <taxon>Bacillota</taxon>
        <taxon>Clostridia</taxon>
        <taxon>Eubacteriales</taxon>
        <taxon>Desulfitobacteriaceae</taxon>
        <taxon>Desulfosporosinus</taxon>
    </lineage>
</organism>
<dbReference type="EMBL" id="OMOF01000401">
    <property type="protein sequence ID" value="SPF49623.1"/>
    <property type="molecule type" value="Genomic_DNA"/>
</dbReference>
<evidence type="ECO:0000313" key="1">
    <source>
        <dbReference type="EMBL" id="SPF49623.1"/>
    </source>
</evidence>